<sequence>MVDNFCTPLYPYYITLQSRINSYENWPISLFFKINRLCEAGFFYTNIGDITVCFNCGLKIKNWLYYNDPWIEHSKWSPNCNYIIFNKGKKFINFAKNFKHQLLYNCIICNENNISYILKPCGHASTCYECSYKIYKCPVCYNTISTIIRY</sequence>
<dbReference type="PIR" id="T28409">
    <property type="entry name" value="T28409"/>
</dbReference>
<dbReference type="PROSITE" id="PS50089">
    <property type="entry name" value="ZF_RING_2"/>
    <property type="match status" value="1"/>
</dbReference>
<evidence type="ECO:0000259" key="2">
    <source>
        <dbReference type="PROSITE" id="PS50089"/>
    </source>
</evidence>
<dbReference type="InterPro" id="IPR050784">
    <property type="entry name" value="IAP"/>
</dbReference>
<keyword evidence="1" id="KW-0862">Zinc</keyword>
<evidence type="ECO:0000313" key="3">
    <source>
        <dbReference type="EMBL" id="AAC97724.1"/>
    </source>
</evidence>
<name>Q9YVJ4_MSEPV</name>
<protein>
    <submittedName>
        <fullName evidence="3">ORF MSV248 putative inhibitor of apoptosis protein (IAP), similar to Orgyia pseudotsugata NPV GB:U75930</fullName>
    </submittedName>
</protein>
<keyword evidence="4" id="KW-1185">Reference proteome</keyword>
<dbReference type="GO" id="GO:0043027">
    <property type="term" value="F:cysteine-type endopeptidase inhibitor activity involved in apoptotic process"/>
    <property type="evidence" value="ECO:0007669"/>
    <property type="project" value="TreeGrafter"/>
</dbReference>
<dbReference type="KEGG" id="vg:1449987"/>
<dbReference type="GO" id="GO:0008270">
    <property type="term" value="F:zinc ion binding"/>
    <property type="evidence" value="ECO:0007669"/>
    <property type="project" value="UniProtKB-KW"/>
</dbReference>
<evidence type="ECO:0000313" key="4">
    <source>
        <dbReference type="Proteomes" id="UP000172353"/>
    </source>
</evidence>
<dbReference type="PANTHER" id="PTHR10044">
    <property type="entry name" value="INHIBITOR OF APOPTOSIS"/>
    <property type="match status" value="1"/>
</dbReference>
<dbReference type="Gene3D" id="3.30.40.10">
    <property type="entry name" value="Zinc/RING finger domain, C3HC4 (zinc finger)"/>
    <property type="match status" value="1"/>
</dbReference>
<dbReference type="GO" id="GO:0061630">
    <property type="term" value="F:ubiquitin protein ligase activity"/>
    <property type="evidence" value="ECO:0007669"/>
    <property type="project" value="TreeGrafter"/>
</dbReference>
<dbReference type="Pfam" id="PF13920">
    <property type="entry name" value="zf-C3HC4_3"/>
    <property type="match status" value="1"/>
</dbReference>
<dbReference type="Proteomes" id="UP000172353">
    <property type="component" value="Segment"/>
</dbReference>
<dbReference type="RefSeq" id="NP_048319.1">
    <property type="nucleotide sequence ID" value="NC_001993.1"/>
</dbReference>
<dbReference type="Gene3D" id="1.10.1170.10">
    <property type="entry name" value="Inhibitor Of Apoptosis Protein (2mihbC-IAP-1), Chain A"/>
    <property type="match status" value="1"/>
</dbReference>
<dbReference type="Pfam" id="PF00653">
    <property type="entry name" value="BIR"/>
    <property type="match status" value="1"/>
</dbReference>
<proteinExistence type="predicted"/>
<dbReference type="InterPro" id="IPR013083">
    <property type="entry name" value="Znf_RING/FYVE/PHD"/>
</dbReference>
<keyword evidence="1" id="KW-0863">Zinc-finger</keyword>
<dbReference type="EMBL" id="AF063866">
    <property type="protein sequence ID" value="AAC97724.1"/>
    <property type="molecule type" value="Genomic_DNA"/>
</dbReference>
<dbReference type="SUPFAM" id="SSF57924">
    <property type="entry name" value="Inhibitor of apoptosis (IAP) repeat"/>
    <property type="match status" value="1"/>
</dbReference>
<dbReference type="InterPro" id="IPR001370">
    <property type="entry name" value="BIR_rpt"/>
</dbReference>
<feature type="domain" description="RING-type" evidence="2">
    <location>
        <begin position="106"/>
        <end position="140"/>
    </location>
</feature>
<dbReference type="InterPro" id="IPR001841">
    <property type="entry name" value="Znf_RING"/>
</dbReference>
<dbReference type="PROSITE" id="PS50143">
    <property type="entry name" value="BIR_REPEAT_2"/>
    <property type="match status" value="1"/>
</dbReference>
<dbReference type="PROSITE" id="PS01282">
    <property type="entry name" value="BIR_REPEAT_1"/>
    <property type="match status" value="1"/>
</dbReference>
<reference evidence="3 4" key="1">
    <citation type="journal article" date="1999" name="J. Virol.">
        <title>The genome of Melanoplus sanguinipes entomopoxvirus.</title>
        <authorList>
            <person name="Afonso C.L."/>
            <person name="Tulman E.R."/>
            <person name="Lu Z."/>
            <person name="Oma E."/>
            <person name="Kutish G.F."/>
            <person name="Rock D.L."/>
        </authorList>
    </citation>
    <scope>NUCLEOTIDE SEQUENCE [LARGE SCALE GENOMIC DNA]</scope>
    <source>
        <strain evidence="3">Tucson</strain>
    </source>
</reference>
<evidence type="ECO:0000256" key="1">
    <source>
        <dbReference type="PROSITE-ProRule" id="PRU00175"/>
    </source>
</evidence>
<dbReference type="GO" id="GO:0051726">
    <property type="term" value="P:regulation of cell cycle"/>
    <property type="evidence" value="ECO:0007669"/>
    <property type="project" value="TreeGrafter"/>
</dbReference>
<dbReference type="OrthoDB" id="9255at10239"/>
<organism evidence="3 4">
    <name type="scientific">Melanoplus sanguinipes entomopoxvirus</name>
    <name type="common">MsEPV</name>
    <dbReference type="NCBI Taxonomy" id="83191"/>
    <lineage>
        <taxon>Viruses</taxon>
        <taxon>Varidnaviria</taxon>
        <taxon>Bamfordvirae</taxon>
        <taxon>Nucleocytoviricota</taxon>
        <taxon>Pokkesviricetes</taxon>
        <taxon>Chitovirales</taxon>
        <taxon>Poxviridae</taxon>
        <taxon>Entomopoxvirinae</taxon>
        <taxon>Deltaentomopoxvirus</taxon>
        <taxon>Deltaentomopoxvirus msanguinipes</taxon>
    </lineage>
</organism>
<organismHost>
    <name type="scientific">Melanoplus sanguinipes</name>
    <name type="common">Migratory grasshopper</name>
    <dbReference type="NCBI Taxonomy" id="65742"/>
</organismHost>
<dbReference type="CDD" id="cd00022">
    <property type="entry name" value="BIR"/>
    <property type="match status" value="1"/>
</dbReference>
<dbReference type="SMART" id="SM00238">
    <property type="entry name" value="BIR"/>
    <property type="match status" value="1"/>
</dbReference>
<dbReference type="PANTHER" id="PTHR10044:SF139">
    <property type="entry name" value="DEATH-ASSOCIATED INHIBITOR OF APOPTOSIS 2"/>
    <property type="match status" value="1"/>
</dbReference>
<dbReference type="GO" id="GO:0031398">
    <property type="term" value="P:positive regulation of protein ubiquitination"/>
    <property type="evidence" value="ECO:0007669"/>
    <property type="project" value="TreeGrafter"/>
</dbReference>
<dbReference type="SMART" id="SM00184">
    <property type="entry name" value="RING"/>
    <property type="match status" value="1"/>
</dbReference>
<dbReference type="GeneID" id="1449987"/>
<gene>
    <name evidence="3" type="primary">MSV248</name>
</gene>
<accession>Q9YVJ4</accession>
<keyword evidence="1" id="KW-0479">Metal-binding</keyword>